<protein>
    <recommendedName>
        <fullName evidence="3">PqqD family protein</fullName>
    </recommendedName>
</protein>
<dbReference type="EMBL" id="AZHX01000379">
    <property type="protein sequence ID" value="ETX07766.1"/>
    <property type="molecule type" value="Genomic_DNA"/>
</dbReference>
<dbReference type="InterPro" id="IPR041881">
    <property type="entry name" value="PqqD_sf"/>
</dbReference>
<dbReference type="InterPro" id="IPR008792">
    <property type="entry name" value="PQQD"/>
</dbReference>
<accession>W4MCW5</accession>
<keyword evidence="2" id="KW-1185">Reference proteome</keyword>
<dbReference type="HOGENOM" id="CLU_159325_2_4_7"/>
<sequence length="101" mass="11142">MATSEAIGLETVVRRSEQVLWSSAGEDLVALHIDKGVYYGLDAMGRHIWELLEGEITVEALCARLLTLYDVEAEVCQADTLAFIEPCVRMDLIEIVVTEGS</sequence>
<dbReference type="Proteomes" id="UP000019140">
    <property type="component" value="Unassembled WGS sequence"/>
</dbReference>
<dbReference type="AlphaFoldDB" id="W4MCW5"/>
<name>W4MCW5_9BACT</name>
<gene>
    <name evidence="1" type="ORF">ETSY2_09310</name>
</gene>
<dbReference type="Gene3D" id="1.10.10.1150">
    <property type="entry name" value="Coenzyme PQQ synthesis protein D (PqqD)"/>
    <property type="match status" value="1"/>
</dbReference>
<comment type="caution">
    <text evidence="1">The sequence shown here is derived from an EMBL/GenBank/DDBJ whole genome shotgun (WGS) entry which is preliminary data.</text>
</comment>
<evidence type="ECO:0000313" key="1">
    <source>
        <dbReference type="EMBL" id="ETX07766.1"/>
    </source>
</evidence>
<proteinExistence type="predicted"/>
<dbReference type="Pfam" id="PF05402">
    <property type="entry name" value="PqqD"/>
    <property type="match status" value="1"/>
</dbReference>
<organism evidence="1 2">
    <name type="scientific">Candidatus Entotheonella gemina</name>
    <dbReference type="NCBI Taxonomy" id="1429439"/>
    <lineage>
        <taxon>Bacteria</taxon>
        <taxon>Pseudomonadati</taxon>
        <taxon>Nitrospinota/Tectimicrobiota group</taxon>
        <taxon>Candidatus Tectimicrobiota</taxon>
        <taxon>Candidatus Entotheonellia</taxon>
        <taxon>Candidatus Entotheonellales</taxon>
        <taxon>Candidatus Entotheonellaceae</taxon>
        <taxon>Candidatus Entotheonella</taxon>
    </lineage>
</organism>
<reference evidence="1 2" key="1">
    <citation type="journal article" date="2014" name="Nature">
        <title>An environmental bacterial taxon with a large and distinct metabolic repertoire.</title>
        <authorList>
            <person name="Wilson M.C."/>
            <person name="Mori T."/>
            <person name="Ruckert C."/>
            <person name="Uria A.R."/>
            <person name="Helf M.J."/>
            <person name="Takada K."/>
            <person name="Gernert C."/>
            <person name="Steffens U.A."/>
            <person name="Heycke N."/>
            <person name="Schmitt S."/>
            <person name="Rinke C."/>
            <person name="Helfrich E.J."/>
            <person name="Brachmann A.O."/>
            <person name="Gurgui C."/>
            <person name="Wakimoto T."/>
            <person name="Kracht M."/>
            <person name="Crusemann M."/>
            <person name="Hentschel U."/>
            <person name="Abe I."/>
            <person name="Matsunaga S."/>
            <person name="Kalinowski J."/>
            <person name="Takeyama H."/>
            <person name="Piel J."/>
        </authorList>
    </citation>
    <scope>NUCLEOTIDE SEQUENCE [LARGE SCALE GENOMIC DNA]</scope>
    <source>
        <strain evidence="2">TSY2</strain>
    </source>
</reference>
<evidence type="ECO:0008006" key="3">
    <source>
        <dbReference type="Google" id="ProtNLM"/>
    </source>
</evidence>
<evidence type="ECO:0000313" key="2">
    <source>
        <dbReference type="Proteomes" id="UP000019140"/>
    </source>
</evidence>